<reference evidence="11 12" key="1">
    <citation type="submission" date="2020-04" db="EMBL/GenBank/DDBJ databases">
        <title>Description of novel Gluconacetobacter.</title>
        <authorList>
            <person name="Sombolestani A."/>
        </authorList>
    </citation>
    <scope>NUCLEOTIDE SEQUENCE [LARGE SCALE GENOMIC DNA]</scope>
    <source>
        <strain evidence="11 12">LMG 27802</strain>
    </source>
</reference>
<dbReference type="CDD" id="cd06578">
    <property type="entry name" value="HemD"/>
    <property type="match status" value="1"/>
</dbReference>
<evidence type="ECO:0000256" key="3">
    <source>
        <dbReference type="ARBA" id="ARBA00013109"/>
    </source>
</evidence>
<dbReference type="GO" id="GO:0006780">
    <property type="term" value="P:uroporphyrinogen III biosynthetic process"/>
    <property type="evidence" value="ECO:0007669"/>
    <property type="project" value="UniProtKB-UniRule"/>
</dbReference>
<dbReference type="EC" id="4.2.1.75" evidence="3 9"/>
<comment type="catalytic activity">
    <reaction evidence="8 9">
        <text>hydroxymethylbilane = uroporphyrinogen III + H2O</text>
        <dbReference type="Rhea" id="RHEA:18965"/>
        <dbReference type="ChEBI" id="CHEBI:15377"/>
        <dbReference type="ChEBI" id="CHEBI:57308"/>
        <dbReference type="ChEBI" id="CHEBI:57845"/>
        <dbReference type="EC" id="4.2.1.75"/>
    </reaction>
</comment>
<dbReference type="InterPro" id="IPR039793">
    <property type="entry name" value="UROS/Hem4"/>
</dbReference>
<evidence type="ECO:0000256" key="8">
    <source>
        <dbReference type="ARBA" id="ARBA00048617"/>
    </source>
</evidence>
<dbReference type="GO" id="GO:0006782">
    <property type="term" value="P:protoporphyrinogen IX biosynthetic process"/>
    <property type="evidence" value="ECO:0007669"/>
    <property type="project" value="UniProtKB-UniRule"/>
</dbReference>
<keyword evidence="12" id="KW-1185">Reference proteome</keyword>
<dbReference type="PANTHER" id="PTHR38042">
    <property type="entry name" value="UROPORPHYRINOGEN-III SYNTHASE, CHLOROPLASTIC"/>
    <property type="match status" value="1"/>
</dbReference>
<evidence type="ECO:0000313" key="11">
    <source>
        <dbReference type="EMBL" id="MBB2201155.1"/>
    </source>
</evidence>
<protein>
    <recommendedName>
        <fullName evidence="7 9">Uroporphyrinogen-III synthase</fullName>
        <ecNumber evidence="3 9">4.2.1.75</ecNumber>
    </recommendedName>
</protein>
<name>A0A7W4K685_9PROT</name>
<evidence type="ECO:0000256" key="7">
    <source>
        <dbReference type="ARBA" id="ARBA00040167"/>
    </source>
</evidence>
<keyword evidence="4 9" id="KW-0456">Lyase</keyword>
<feature type="domain" description="Tetrapyrrole biosynthesis uroporphyrinogen III synthase" evidence="10">
    <location>
        <begin position="45"/>
        <end position="255"/>
    </location>
</feature>
<gene>
    <name evidence="11" type="ORF">HLH28_06090</name>
</gene>
<evidence type="ECO:0000256" key="5">
    <source>
        <dbReference type="ARBA" id="ARBA00023244"/>
    </source>
</evidence>
<dbReference type="Gene3D" id="3.40.50.10090">
    <property type="match status" value="2"/>
</dbReference>
<dbReference type="EMBL" id="JABEQM010000004">
    <property type="protein sequence ID" value="MBB2201155.1"/>
    <property type="molecule type" value="Genomic_DNA"/>
</dbReference>
<comment type="caution">
    <text evidence="11">The sequence shown here is derived from an EMBL/GenBank/DDBJ whole genome shotgun (WGS) entry which is preliminary data.</text>
</comment>
<dbReference type="Proteomes" id="UP000578030">
    <property type="component" value="Unassembled WGS sequence"/>
</dbReference>
<organism evidence="11 12">
    <name type="scientific">Gluconacetobacter tumulisoli</name>
    <dbReference type="NCBI Taxonomy" id="1286189"/>
    <lineage>
        <taxon>Bacteria</taxon>
        <taxon>Pseudomonadati</taxon>
        <taxon>Pseudomonadota</taxon>
        <taxon>Alphaproteobacteria</taxon>
        <taxon>Acetobacterales</taxon>
        <taxon>Acetobacteraceae</taxon>
        <taxon>Gluconacetobacter</taxon>
    </lineage>
</organism>
<evidence type="ECO:0000256" key="6">
    <source>
        <dbReference type="ARBA" id="ARBA00037589"/>
    </source>
</evidence>
<evidence type="ECO:0000256" key="2">
    <source>
        <dbReference type="ARBA" id="ARBA00008133"/>
    </source>
</evidence>
<accession>A0A7W4K685</accession>
<evidence type="ECO:0000313" key="12">
    <source>
        <dbReference type="Proteomes" id="UP000578030"/>
    </source>
</evidence>
<comment type="function">
    <text evidence="6 9">Catalyzes cyclization of the linear tetrapyrrole, hydroxymethylbilane, to the macrocyclic uroporphyrinogen III.</text>
</comment>
<keyword evidence="5 9" id="KW-0627">Porphyrin biosynthesis</keyword>
<evidence type="ECO:0000256" key="1">
    <source>
        <dbReference type="ARBA" id="ARBA00004772"/>
    </source>
</evidence>
<sequence>MPNGWDANWGTVCGRTARRIFLRTDDLVPPGVLVTRPEPGLSETLADVRALGWRPYAAPMLRIGTRPLALPGGRTQAILLTSGQAIAALAGRVPPEMPIFTVGEATARRARDAGFDDVTAAGGTAEALLGLLRARLDPRRGSLLLATAKGYGGELASGLRQAEFQVNRRCVYTVDPAGNLGRDVLNALARGSVEAALFYSPETARQFLAALPPDGMGALHGVRAIAISPRTGVALAAAAWRGIEIADHPDGGAMLSRLGQHRQIITR</sequence>
<evidence type="ECO:0000256" key="9">
    <source>
        <dbReference type="RuleBase" id="RU366031"/>
    </source>
</evidence>
<dbReference type="AlphaFoldDB" id="A0A7W4K685"/>
<dbReference type="GO" id="GO:0004852">
    <property type="term" value="F:uroporphyrinogen-III synthase activity"/>
    <property type="evidence" value="ECO:0007669"/>
    <property type="project" value="UniProtKB-UniRule"/>
</dbReference>
<dbReference type="InterPro" id="IPR036108">
    <property type="entry name" value="4pyrrol_syn_uPrphyn_synt_sf"/>
</dbReference>
<dbReference type="InterPro" id="IPR003754">
    <property type="entry name" value="4pyrrol_synth_uPrphyn_synth"/>
</dbReference>
<dbReference type="Pfam" id="PF02602">
    <property type="entry name" value="HEM4"/>
    <property type="match status" value="1"/>
</dbReference>
<proteinExistence type="inferred from homology"/>
<comment type="pathway">
    <text evidence="1 9">Porphyrin-containing compound metabolism; protoporphyrin-IX biosynthesis; coproporphyrinogen-III from 5-aminolevulinate: step 3/4.</text>
</comment>
<dbReference type="PANTHER" id="PTHR38042:SF1">
    <property type="entry name" value="UROPORPHYRINOGEN-III SYNTHASE, CHLOROPLASTIC"/>
    <property type="match status" value="1"/>
</dbReference>
<dbReference type="SUPFAM" id="SSF69618">
    <property type="entry name" value="HemD-like"/>
    <property type="match status" value="1"/>
</dbReference>
<evidence type="ECO:0000256" key="4">
    <source>
        <dbReference type="ARBA" id="ARBA00023239"/>
    </source>
</evidence>
<evidence type="ECO:0000259" key="10">
    <source>
        <dbReference type="Pfam" id="PF02602"/>
    </source>
</evidence>
<comment type="similarity">
    <text evidence="2 9">Belongs to the uroporphyrinogen-III synthase family.</text>
</comment>